<sequence length="252" mass="28841">MQILLACAKIMNNATTVSVPRVSSPRFEADANRFALELGQWSIDELAGALHCSHSLAQENHLRYGRFLDETEKLPAILAYYGQAFKYLRASEFSDADFQYAHDHLFICSFLYGLLRPLDLIHPYRLEGKVRLQTTGGETMLTYWRSRITDVLIDAVKSDDGVLVHLATGEMEQLFEWGRVCREVTVVQPLFYADEGHRLKMVAVHAKSCRGAMAREILLNRYSSPSSLLTFEQNGYRYRENYGDSLHPHFIK</sequence>
<accession>D1PWV9</accession>
<dbReference type="eggNOG" id="COG3022">
    <property type="taxonomic scope" value="Bacteria"/>
</dbReference>
<dbReference type="HOGENOM" id="CLU_061989_0_1_10"/>
<dbReference type="InterPro" id="IPR005583">
    <property type="entry name" value="YaaA"/>
</dbReference>
<keyword evidence="3" id="KW-1185">Reference proteome</keyword>
<proteinExistence type="inferred from homology"/>
<dbReference type="EMBL" id="ACKS01000061">
    <property type="protein sequence ID" value="EFA44133.1"/>
    <property type="molecule type" value="Genomic_DNA"/>
</dbReference>
<reference evidence="2 3" key="1">
    <citation type="submission" date="2009-10" db="EMBL/GenBank/DDBJ databases">
        <authorList>
            <person name="Qin X."/>
            <person name="Bachman B."/>
            <person name="Battles P."/>
            <person name="Bell A."/>
            <person name="Bess C."/>
            <person name="Bickham C."/>
            <person name="Chaboub L."/>
            <person name="Chen D."/>
            <person name="Coyle M."/>
            <person name="Deiros D.R."/>
            <person name="Dinh H."/>
            <person name="Forbes L."/>
            <person name="Fowler G."/>
            <person name="Francisco L."/>
            <person name="Fu Q."/>
            <person name="Gubbala S."/>
            <person name="Hale W."/>
            <person name="Han Y."/>
            <person name="Hemphill L."/>
            <person name="Highlander S.K."/>
            <person name="Hirani K."/>
            <person name="Hogues M."/>
            <person name="Jackson L."/>
            <person name="Jakkamsetti A."/>
            <person name="Javaid M."/>
            <person name="Jiang H."/>
            <person name="Korchina V."/>
            <person name="Kovar C."/>
            <person name="Lara F."/>
            <person name="Lee S."/>
            <person name="Mata R."/>
            <person name="Mathew T."/>
            <person name="Moen C."/>
            <person name="Morales K."/>
            <person name="Munidasa M."/>
            <person name="Nazareth L."/>
            <person name="Ngo R."/>
            <person name="Nguyen L."/>
            <person name="Okwuonu G."/>
            <person name="Ongeri F."/>
            <person name="Patil S."/>
            <person name="Petrosino J."/>
            <person name="Pham C."/>
            <person name="Pham P."/>
            <person name="Pu L.-L."/>
            <person name="Puazo M."/>
            <person name="Raj R."/>
            <person name="Reid J."/>
            <person name="Rouhana J."/>
            <person name="Saada N."/>
            <person name="Shang Y."/>
            <person name="Simmons D."/>
            <person name="Thornton R."/>
            <person name="Warren J."/>
            <person name="Weissenberger G."/>
            <person name="Zhang J."/>
            <person name="Zhang L."/>
            <person name="Zhou C."/>
            <person name="Zhu D."/>
            <person name="Muzny D."/>
            <person name="Worley K."/>
            <person name="Gibbs R."/>
        </authorList>
    </citation>
    <scope>NUCLEOTIDE SEQUENCE [LARGE SCALE GENOMIC DNA]</scope>
    <source>
        <strain evidence="2 3">DSM 17361</strain>
    </source>
</reference>
<comment type="similarity">
    <text evidence="1">Belongs to the UPF0246 family.</text>
</comment>
<dbReference type="Proteomes" id="UP000003160">
    <property type="component" value="Unassembled WGS sequence"/>
</dbReference>
<dbReference type="AlphaFoldDB" id="D1PWV9"/>
<protein>
    <recommendedName>
        <fullName evidence="1">UPF0246 protein HMPREF0645_1444</fullName>
    </recommendedName>
</protein>
<dbReference type="GO" id="GO:0005829">
    <property type="term" value="C:cytosol"/>
    <property type="evidence" value="ECO:0007669"/>
    <property type="project" value="TreeGrafter"/>
</dbReference>
<evidence type="ECO:0000313" key="3">
    <source>
        <dbReference type="Proteomes" id="UP000003160"/>
    </source>
</evidence>
<gene>
    <name evidence="2" type="ORF">HMPREF0645_1444</name>
</gene>
<dbReference type="OrthoDB" id="9777133at2"/>
<comment type="caution">
    <text evidence="2">The sequence shown here is derived from an EMBL/GenBank/DDBJ whole genome shotgun (WGS) entry which is preliminary data.</text>
</comment>
<dbReference type="PANTHER" id="PTHR30283">
    <property type="entry name" value="PEROXIDE STRESS RESPONSE PROTEIN YAAA"/>
    <property type="match status" value="1"/>
</dbReference>
<evidence type="ECO:0000313" key="2">
    <source>
        <dbReference type="EMBL" id="EFA44133.1"/>
    </source>
</evidence>
<dbReference type="PANTHER" id="PTHR30283:SF4">
    <property type="entry name" value="PEROXIDE STRESS RESISTANCE PROTEIN YAAA"/>
    <property type="match status" value="1"/>
</dbReference>
<evidence type="ECO:0000256" key="1">
    <source>
        <dbReference type="HAMAP-Rule" id="MF_00652"/>
    </source>
</evidence>
<dbReference type="RefSeq" id="WP_007173548.1">
    <property type="nucleotide sequence ID" value="NZ_GG704780.1"/>
</dbReference>
<dbReference type="HAMAP" id="MF_00652">
    <property type="entry name" value="UPF0246"/>
    <property type="match status" value="1"/>
</dbReference>
<dbReference type="Pfam" id="PF03883">
    <property type="entry name" value="H2O2_YaaD"/>
    <property type="match status" value="1"/>
</dbReference>
<organism evidence="2 3">
    <name type="scientific">Hallella bergensis DSM 17361</name>
    <dbReference type="NCBI Taxonomy" id="585502"/>
    <lineage>
        <taxon>Bacteria</taxon>
        <taxon>Pseudomonadati</taxon>
        <taxon>Bacteroidota</taxon>
        <taxon>Bacteroidia</taxon>
        <taxon>Bacteroidales</taxon>
        <taxon>Prevotellaceae</taxon>
        <taxon>Hallella</taxon>
    </lineage>
</organism>
<name>D1PWV9_9BACT</name>
<dbReference type="GO" id="GO:0033194">
    <property type="term" value="P:response to hydroperoxide"/>
    <property type="evidence" value="ECO:0007669"/>
    <property type="project" value="TreeGrafter"/>
</dbReference>